<sequence>MKHILLLSVLFGFTESEVLFSNSILYDQYDIFQPTTTTFVNNLCKEGCSVYASIPPDATDALEEAKKVTIYDFETNITLFDLAALIDPVTTQKKSLDFPAKQRVININYSGDVEAAGPMLLYVFSNTGKSNVPFEVYEARTMKRSISPARIVTVLSPEPFTIGTNPTQLGNTVYSYAAGMENAINYGPDQCVKVFELNDQGSFPGFVLNVQLPILSFFFNMDTPVEFYTRIAYSTVTGFDQFLSTPGFNGCYGMQVYRSSLYKDSLEHTVSGEKLTNVRVDATLNTDEDSPVKITDVTNNKDFDLWGDNAHNNAQQSIAMNSKLLFIKWNKQYTRSSFLLRFATSDIPFTSTTVIPTQPTTSSAYRNILGVASLLAMTKLKRPDIQGIRGLAIASVLGFHLKEEKFPAGFVGVDIFFVLSGYLMSSILARERNINLKVLFDFYSRRFKRIVPLYALLLIVLFLVVPLILLTRDVAKFLADVPWAAAFATNIHSIVEKTDYFSELYDSNVLTHTWSLGVEIQYYLIVPILVFLQRLLGDKLGLSYLIVLVTASFSFQCFASPNVSFNALPSRVWQFISGGIAHEVISWQCGPSSIIQTDGKSYSPVPISDALPLLQGDEENEKEGIEMDIEFTGHVQYSYLNVFLTILTTFFIVVLFVISLSPMKMLPNEVLRALVIALTASIIVLGTVEERQSVLLRNRPIVYLGDLSYVIYLVHWPVVIVWKSYWDLHEMSVKDILVCLSITFLISILVHHTIEQMFITCSTKVSFIFVTVIYIAMMCAVIFHLPQHLNKSVETKMSMDEIVAAAIKWNEHESHTHHYSERPFKECVDDPEGIKMRDGYHSQNPYECVWKPKHTGSVRILIVGNSISHRASKIIHLISENNQDVKEIRLFAQSACKPIEGNCPQFFAAMMKLVEKMKPDITFLIYDESKRLRSLIQDIATDQPLADFITFLKPLSTNSKYLVLDEFYPTSGAPAGLGNDL</sequence>
<name>A0A2A6BV20_PRIPA</name>
<protein>
    <submittedName>
        <fullName evidence="1">Acyltransferase</fullName>
    </submittedName>
</protein>
<dbReference type="PANTHER" id="PTHR23028:SF53">
    <property type="entry name" value="ACYL_TRANSF_3 DOMAIN-CONTAINING PROTEIN"/>
    <property type="match status" value="1"/>
</dbReference>
<dbReference type="OrthoDB" id="92766at2759"/>
<dbReference type="Pfam" id="PF01757">
    <property type="entry name" value="Acyl_transf_3"/>
    <property type="match status" value="1"/>
</dbReference>
<dbReference type="GO" id="GO:0016747">
    <property type="term" value="F:acyltransferase activity, transferring groups other than amino-acyl groups"/>
    <property type="evidence" value="ECO:0007669"/>
    <property type="project" value="InterPro"/>
</dbReference>
<dbReference type="AlphaFoldDB" id="A0A2A6BV20"/>
<keyword evidence="2" id="KW-1185">Reference proteome</keyword>
<reference evidence="1" key="2">
    <citation type="submission" date="2022-06" db="UniProtKB">
        <authorList>
            <consortium name="EnsemblMetazoa"/>
        </authorList>
    </citation>
    <scope>IDENTIFICATION</scope>
    <source>
        <strain evidence="1">PS312</strain>
    </source>
</reference>
<dbReference type="InterPro" id="IPR002656">
    <property type="entry name" value="Acyl_transf_3_dom"/>
</dbReference>
<gene>
    <name evidence="1" type="primary">WBGene00094713</name>
</gene>
<dbReference type="GO" id="GO:0000271">
    <property type="term" value="P:polysaccharide biosynthetic process"/>
    <property type="evidence" value="ECO:0000318"/>
    <property type="project" value="GO_Central"/>
</dbReference>
<proteinExistence type="predicted"/>
<evidence type="ECO:0000313" key="1">
    <source>
        <dbReference type="EnsemblMetazoa" id="PPA05159.1"/>
    </source>
</evidence>
<accession>A0A2A6BV20</accession>
<reference evidence="2" key="1">
    <citation type="journal article" date="2008" name="Nat. Genet.">
        <title>The Pristionchus pacificus genome provides a unique perspective on nematode lifestyle and parasitism.</title>
        <authorList>
            <person name="Dieterich C."/>
            <person name="Clifton S.W."/>
            <person name="Schuster L.N."/>
            <person name="Chinwalla A."/>
            <person name="Delehaunty K."/>
            <person name="Dinkelacker I."/>
            <person name="Fulton L."/>
            <person name="Fulton R."/>
            <person name="Godfrey J."/>
            <person name="Minx P."/>
            <person name="Mitreva M."/>
            <person name="Roeseler W."/>
            <person name="Tian H."/>
            <person name="Witte H."/>
            <person name="Yang S.P."/>
            <person name="Wilson R.K."/>
            <person name="Sommer R.J."/>
        </authorList>
    </citation>
    <scope>NUCLEOTIDE SEQUENCE [LARGE SCALE GENOMIC DNA]</scope>
    <source>
        <strain evidence="2">PS312</strain>
    </source>
</reference>
<dbReference type="GO" id="GO:0016020">
    <property type="term" value="C:membrane"/>
    <property type="evidence" value="ECO:0000318"/>
    <property type="project" value="GO_Central"/>
</dbReference>
<dbReference type="Proteomes" id="UP000005239">
    <property type="component" value="Unassembled WGS sequence"/>
</dbReference>
<dbReference type="EnsemblMetazoa" id="PPA05159.1">
    <property type="protein sequence ID" value="PPA05159.1"/>
    <property type="gene ID" value="WBGene00094713"/>
</dbReference>
<evidence type="ECO:0000313" key="2">
    <source>
        <dbReference type="Proteomes" id="UP000005239"/>
    </source>
</evidence>
<organism evidence="1 2">
    <name type="scientific">Pristionchus pacificus</name>
    <name type="common">Parasitic nematode worm</name>
    <dbReference type="NCBI Taxonomy" id="54126"/>
    <lineage>
        <taxon>Eukaryota</taxon>
        <taxon>Metazoa</taxon>
        <taxon>Ecdysozoa</taxon>
        <taxon>Nematoda</taxon>
        <taxon>Chromadorea</taxon>
        <taxon>Rhabditida</taxon>
        <taxon>Rhabditina</taxon>
        <taxon>Diplogasteromorpha</taxon>
        <taxon>Diplogasteroidea</taxon>
        <taxon>Neodiplogasteridae</taxon>
        <taxon>Pristionchus</taxon>
    </lineage>
</organism>
<dbReference type="InterPro" id="IPR050879">
    <property type="entry name" value="Acyltransferase_3"/>
</dbReference>
<dbReference type="PANTHER" id="PTHR23028">
    <property type="entry name" value="ACETYLTRANSFERASE"/>
    <property type="match status" value="1"/>
</dbReference>
<accession>A0A8R1Y9L6</accession>